<dbReference type="Pfam" id="PF10326">
    <property type="entry name" value="7TM_GPCR_Str"/>
    <property type="match status" value="1"/>
</dbReference>
<dbReference type="InterPro" id="IPR019428">
    <property type="entry name" value="7TM_GPCR_serpentine_rcpt_Str"/>
</dbReference>
<proteinExistence type="predicted"/>
<keyword evidence="3" id="KW-1185">Reference proteome</keyword>
<dbReference type="EMBL" id="JAKKPZ010000012">
    <property type="protein sequence ID" value="KAI1714856.1"/>
    <property type="molecule type" value="Genomic_DNA"/>
</dbReference>
<keyword evidence="1" id="KW-0812">Transmembrane</keyword>
<evidence type="ECO:0000313" key="2">
    <source>
        <dbReference type="EMBL" id="KAI1714856.1"/>
    </source>
</evidence>
<reference evidence="2" key="1">
    <citation type="submission" date="2022-01" db="EMBL/GenBank/DDBJ databases">
        <title>Genome Sequence Resource for Two Populations of Ditylenchus destructor, the Migratory Endoparasitic Phytonematode.</title>
        <authorList>
            <person name="Zhang H."/>
            <person name="Lin R."/>
            <person name="Xie B."/>
        </authorList>
    </citation>
    <scope>NUCLEOTIDE SEQUENCE</scope>
    <source>
        <strain evidence="2">BazhouSP</strain>
    </source>
</reference>
<dbReference type="PANTHER" id="PTHR22943">
    <property type="entry name" value="7-TRANSMEMBRANE DOMAIN RECEPTOR C.ELEGANS"/>
    <property type="match status" value="1"/>
</dbReference>
<evidence type="ECO:0000313" key="3">
    <source>
        <dbReference type="Proteomes" id="UP001201812"/>
    </source>
</evidence>
<comment type="caution">
    <text evidence="2">The sequence shown here is derived from an EMBL/GenBank/DDBJ whole genome shotgun (WGS) entry which is preliminary data.</text>
</comment>
<feature type="transmembrane region" description="Helical" evidence="1">
    <location>
        <begin position="40"/>
        <end position="59"/>
    </location>
</feature>
<feature type="transmembrane region" description="Helical" evidence="1">
    <location>
        <begin position="203"/>
        <end position="223"/>
    </location>
</feature>
<sequence>MEIVHQINSYVCLCSGIALNSLLVWLIWKKTNGEVRYYSWILIQGCIVDSIYLIVASIVQPDFLTVTIQVISVKGGDVLFSESGIFRYSSRSVNRITFHIWIFAYNFTKFSPLNQFYYRYLVLCRGRRVSWQTLLPSFLLITVLSILVPRSSDLLWVVCVTIAFDFVVFQLIIWLAYQVWYTLRTSLNQITKETRSKIFNKQINIALLIQVFLPVIVSSIPIIYLAHAIITKSGIVTICQLMTIPLHWIPVSS</sequence>
<name>A0AAD4N2J9_9BILA</name>
<dbReference type="PANTHER" id="PTHR22943:SF248">
    <property type="entry name" value="SEVEN TM RECEPTOR"/>
    <property type="match status" value="1"/>
</dbReference>
<protein>
    <submittedName>
        <fullName evidence="2">Serpentine type 7TM GPCR chemoreceptor str domain-containing protein</fullName>
    </submittedName>
</protein>
<feature type="transmembrane region" description="Helical" evidence="1">
    <location>
        <begin position="129"/>
        <end position="148"/>
    </location>
</feature>
<feature type="transmembrane region" description="Helical" evidence="1">
    <location>
        <begin position="154"/>
        <end position="183"/>
    </location>
</feature>
<gene>
    <name evidence="2" type="ORF">DdX_08125</name>
</gene>
<organism evidence="2 3">
    <name type="scientific">Ditylenchus destructor</name>
    <dbReference type="NCBI Taxonomy" id="166010"/>
    <lineage>
        <taxon>Eukaryota</taxon>
        <taxon>Metazoa</taxon>
        <taxon>Ecdysozoa</taxon>
        <taxon>Nematoda</taxon>
        <taxon>Chromadorea</taxon>
        <taxon>Rhabditida</taxon>
        <taxon>Tylenchina</taxon>
        <taxon>Tylenchomorpha</taxon>
        <taxon>Sphaerularioidea</taxon>
        <taxon>Anguinidae</taxon>
        <taxon>Anguininae</taxon>
        <taxon>Ditylenchus</taxon>
    </lineage>
</organism>
<keyword evidence="1" id="KW-1133">Transmembrane helix</keyword>
<evidence type="ECO:0000256" key="1">
    <source>
        <dbReference type="SAM" id="Phobius"/>
    </source>
</evidence>
<dbReference type="Proteomes" id="UP001201812">
    <property type="component" value="Unassembled WGS sequence"/>
</dbReference>
<accession>A0AAD4N2J9</accession>
<feature type="transmembrane region" description="Helical" evidence="1">
    <location>
        <begin position="7"/>
        <end position="28"/>
    </location>
</feature>
<dbReference type="AlphaFoldDB" id="A0AAD4N2J9"/>
<feature type="transmembrane region" description="Helical" evidence="1">
    <location>
        <begin position="229"/>
        <end position="249"/>
    </location>
</feature>
<keyword evidence="1" id="KW-0472">Membrane</keyword>